<dbReference type="Gene3D" id="3.40.50.720">
    <property type="entry name" value="NAD(P)-binding Rossmann-like Domain"/>
    <property type="match status" value="1"/>
</dbReference>
<dbReference type="PANTHER" id="PTHR48079:SF6">
    <property type="entry name" value="NAD(P)-BINDING DOMAIN-CONTAINING PROTEIN-RELATED"/>
    <property type="match status" value="1"/>
</dbReference>
<evidence type="ECO:0000313" key="3">
    <source>
        <dbReference type="Proteomes" id="UP001203410"/>
    </source>
</evidence>
<dbReference type="SUPFAM" id="SSF51735">
    <property type="entry name" value="NAD(P)-binding Rossmann-fold domains"/>
    <property type="match status" value="1"/>
</dbReference>
<protein>
    <submittedName>
        <fullName evidence="2">NAD(P)H-binding protein</fullName>
    </submittedName>
</protein>
<accession>A0ABT0RTQ8</accession>
<evidence type="ECO:0000259" key="1">
    <source>
        <dbReference type="Pfam" id="PF01370"/>
    </source>
</evidence>
<evidence type="ECO:0000313" key="2">
    <source>
        <dbReference type="EMBL" id="MCL6698380.1"/>
    </source>
</evidence>
<dbReference type="InterPro" id="IPR036291">
    <property type="entry name" value="NAD(P)-bd_dom_sf"/>
</dbReference>
<dbReference type="InterPro" id="IPR001509">
    <property type="entry name" value="Epimerase_deHydtase"/>
</dbReference>
<proteinExistence type="predicted"/>
<dbReference type="InterPro" id="IPR051783">
    <property type="entry name" value="NAD(P)-dependent_oxidoreduct"/>
</dbReference>
<keyword evidence="3" id="KW-1185">Reference proteome</keyword>
<feature type="domain" description="NAD-dependent epimerase/dehydratase" evidence="1">
    <location>
        <begin position="9"/>
        <end position="193"/>
    </location>
</feature>
<dbReference type="EMBL" id="JAMGBA010000001">
    <property type="protein sequence ID" value="MCL6698380.1"/>
    <property type="molecule type" value="Genomic_DNA"/>
</dbReference>
<gene>
    <name evidence="2" type="ORF">LZ496_06240</name>
</gene>
<comment type="caution">
    <text evidence="2">The sequence shown here is derived from an EMBL/GenBank/DDBJ whole genome shotgun (WGS) entry which is preliminary data.</text>
</comment>
<sequence>MVAGLNLAITGATGFVGGRLLDLALAKGHAVRALTRRPQQPRDRVTWIDGSLDRPDSLLELAIGADSVIHVAGVINAPDPAGFEAGNVTGTAAMLDAAEKGGAERFVHVSSLAAREPRLSAYGASKAGSEALVAASPLSSAIVRPPAVYGPGDKEMLELFRMARRGFVLLPPEGRLSVIHVDDLARLLLSLAEPMAPKGLMIEPDDGRHQGWSHAEFGQALGRALGRRVMNLPTPRPLLSLGAKIDRLARGDKAKLTADRVAYFCHPDWMVDPGRGAPETLWKPAIETEQGLADTANWYREAGWL</sequence>
<dbReference type="RefSeq" id="WP_249903721.1">
    <property type="nucleotide sequence ID" value="NZ_JAMGBA010000001.1"/>
</dbReference>
<name>A0ABT0RTQ8_9SPHN</name>
<dbReference type="PANTHER" id="PTHR48079">
    <property type="entry name" value="PROTEIN YEEZ"/>
    <property type="match status" value="1"/>
</dbReference>
<dbReference type="Pfam" id="PF01370">
    <property type="entry name" value="Epimerase"/>
    <property type="match status" value="1"/>
</dbReference>
<dbReference type="Proteomes" id="UP001203410">
    <property type="component" value="Unassembled WGS sequence"/>
</dbReference>
<reference evidence="2 3" key="1">
    <citation type="submission" date="2022-05" db="EMBL/GenBank/DDBJ databases">
        <authorList>
            <person name="Jo J.-H."/>
            <person name="Im W.-T."/>
        </authorList>
    </citation>
    <scope>NUCLEOTIDE SEQUENCE [LARGE SCALE GENOMIC DNA]</scope>
    <source>
        <strain evidence="2 3">NSE70-1</strain>
    </source>
</reference>
<organism evidence="2 3">
    <name type="scientific">Sphingomonas caseinilyticus</name>
    <dbReference type="NCBI Taxonomy" id="2908205"/>
    <lineage>
        <taxon>Bacteria</taxon>
        <taxon>Pseudomonadati</taxon>
        <taxon>Pseudomonadota</taxon>
        <taxon>Alphaproteobacteria</taxon>
        <taxon>Sphingomonadales</taxon>
        <taxon>Sphingomonadaceae</taxon>
        <taxon>Sphingomonas</taxon>
    </lineage>
</organism>